<feature type="coiled-coil region" evidence="6">
    <location>
        <begin position="293"/>
        <end position="320"/>
    </location>
</feature>
<protein>
    <submittedName>
        <fullName evidence="8">Uncharacterized protein</fullName>
    </submittedName>
</protein>
<dbReference type="Proteomes" id="UP000824890">
    <property type="component" value="Unassembled WGS sequence"/>
</dbReference>
<evidence type="ECO:0000256" key="4">
    <source>
        <dbReference type="ARBA" id="ARBA00023054"/>
    </source>
</evidence>
<evidence type="ECO:0000256" key="1">
    <source>
        <dbReference type="ARBA" id="ARBA00004245"/>
    </source>
</evidence>
<feature type="compositionally biased region" description="Polar residues" evidence="7">
    <location>
        <begin position="336"/>
        <end position="366"/>
    </location>
</feature>
<evidence type="ECO:0000256" key="7">
    <source>
        <dbReference type="SAM" id="MobiDB-lite"/>
    </source>
</evidence>
<sequence>MIIFVCVLVWKGMIGITNALFFRTNTTCNNLLRELRKIWVEIGESEAEKDRMLMELERECLQIYQRKVDEAANSKARLHQSVAAIQALIASLVAALGVLNINSPIKVDKSSKSLKEKLAAVTPLVENLRIQKEERVKHKLKASKMKELVIKRRSELEDLCRLTHIQPDTRTSAEKSSALIDSGLVDPSELLGNIETQINKIKGEVQSRKDIVDRLDRWLSACEEETWLEEYNMDVNRYSAGRGGHVNLKRAERARVTINKIPAMVDNLIKKTLVWEDEAKSFLYDGVRLVNILEGYILTRKQQEEDKKRYRDQKKRQDLLLTQRESIYGSKPIPRRSSSFRKPSGYTISNGNGSVPPTPRRSSVGTATPDLLLTPRSYSGHHRQNGYFKEVRRLTPTPLNFVAIQKEDTVSTTYTSIYSSEPDSSLQG</sequence>
<keyword evidence="9" id="KW-1185">Reference proteome</keyword>
<feature type="region of interest" description="Disordered" evidence="7">
    <location>
        <begin position="330"/>
        <end position="384"/>
    </location>
</feature>
<dbReference type="Gene3D" id="1.20.58.1520">
    <property type="match status" value="1"/>
</dbReference>
<dbReference type="EMBL" id="JAGKQM010000012">
    <property type="protein sequence ID" value="KAH0899371.1"/>
    <property type="molecule type" value="Genomic_DNA"/>
</dbReference>
<keyword evidence="5" id="KW-0206">Cytoskeleton</keyword>
<dbReference type="PANTHER" id="PTHR19321">
    <property type="entry name" value="PROTEIN REGULATOR OF CYTOKINESIS 1 PRC1-RELATED"/>
    <property type="match status" value="1"/>
</dbReference>
<reference evidence="8 9" key="1">
    <citation type="submission" date="2021-05" db="EMBL/GenBank/DDBJ databases">
        <title>Genome Assembly of Synthetic Allotetraploid Brassica napus Reveals Homoeologous Exchanges between Subgenomes.</title>
        <authorList>
            <person name="Davis J.T."/>
        </authorList>
    </citation>
    <scope>NUCLEOTIDE SEQUENCE [LARGE SCALE GENOMIC DNA]</scope>
    <source>
        <strain evidence="9">cv. Da-Ae</strain>
        <tissue evidence="8">Seedling</tissue>
    </source>
</reference>
<evidence type="ECO:0000256" key="3">
    <source>
        <dbReference type="ARBA" id="ARBA00022701"/>
    </source>
</evidence>
<dbReference type="InterPro" id="IPR007145">
    <property type="entry name" value="MAP65_Ase1_PRC1"/>
</dbReference>
<evidence type="ECO:0000256" key="2">
    <source>
        <dbReference type="ARBA" id="ARBA00006187"/>
    </source>
</evidence>
<comment type="caution">
    <text evidence="8">The sequence shown here is derived from an EMBL/GenBank/DDBJ whole genome shotgun (WGS) entry which is preliminary data.</text>
</comment>
<name>A0ABQ8B3J4_BRANA</name>
<comment type="similarity">
    <text evidence="2">Belongs to the MAP65/ASE1 family.</text>
</comment>
<proteinExistence type="inferred from homology"/>
<comment type="subcellular location">
    <subcellularLocation>
        <location evidence="1">Cytoplasm</location>
        <location evidence="1">Cytoskeleton</location>
    </subcellularLocation>
</comment>
<keyword evidence="5" id="KW-0963">Cytoplasm</keyword>
<accession>A0ABQ8B3J4</accession>
<keyword evidence="4 6" id="KW-0175">Coiled coil</keyword>
<dbReference type="PANTHER" id="PTHR19321:SF0">
    <property type="entry name" value="65-KDA MICROTUBULE-ASSOCIATED PROTEIN 6"/>
    <property type="match status" value="1"/>
</dbReference>
<evidence type="ECO:0000256" key="6">
    <source>
        <dbReference type="SAM" id="Coils"/>
    </source>
</evidence>
<keyword evidence="3" id="KW-0493">Microtubule</keyword>
<gene>
    <name evidence="8" type="ORF">HID58_048939</name>
</gene>
<evidence type="ECO:0000313" key="8">
    <source>
        <dbReference type="EMBL" id="KAH0899371.1"/>
    </source>
</evidence>
<dbReference type="Pfam" id="PF03999">
    <property type="entry name" value="MAP65_ASE1"/>
    <property type="match status" value="2"/>
</dbReference>
<evidence type="ECO:0000313" key="9">
    <source>
        <dbReference type="Proteomes" id="UP000824890"/>
    </source>
</evidence>
<evidence type="ECO:0000256" key="5">
    <source>
        <dbReference type="ARBA" id="ARBA00023212"/>
    </source>
</evidence>
<organism evidence="8 9">
    <name type="scientific">Brassica napus</name>
    <name type="common">Rape</name>
    <dbReference type="NCBI Taxonomy" id="3708"/>
    <lineage>
        <taxon>Eukaryota</taxon>
        <taxon>Viridiplantae</taxon>
        <taxon>Streptophyta</taxon>
        <taxon>Embryophyta</taxon>
        <taxon>Tracheophyta</taxon>
        <taxon>Spermatophyta</taxon>
        <taxon>Magnoliopsida</taxon>
        <taxon>eudicotyledons</taxon>
        <taxon>Gunneridae</taxon>
        <taxon>Pentapetalae</taxon>
        <taxon>rosids</taxon>
        <taxon>malvids</taxon>
        <taxon>Brassicales</taxon>
        <taxon>Brassicaceae</taxon>
        <taxon>Brassiceae</taxon>
        <taxon>Brassica</taxon>
    </lineage>
</organism>